<sequence>MRVRRRRERAISRATEDEEDSGEGESEEWMELDVDEDADVSAAGGRWTTGSMRDMVDDRWENVDPVRNSGDDIIADTDAQFVGGDWLEPTYKEVNAPVGSMLEKVQRMHLNEPSDFSFKDGEYFDLMGYVKHKTDNEFCLVLEVAERARERKIERLENMDASSSGPRLPPIQQAIADLALEIESSGGKTSAYLAMREAADRARLRYELQQASWCWDNYCEDSMRSLGVSERAEQMLHEGQRVDEAMDFERELMMEDMAGSDATARRY</sequence>
<keyword evidence="3" id="KW-1185">Reference proteome</keyword>
<dbReference type="AlphaFoldDB" id="A0A090LYK5"/>
<evidence type="ECO:0000313" key="3">
    <source>
        <dbReference type="Proteomes" id="UP000009170"/>
    </source>
</evidence>
<dbReference type="InParanoid" id="A0A090LYK5"/>
<evidence type="ECO:0000313" key="2">
    <source>
        <dbReference type="EMBL" id="CEF97105.1"/>
    </source>
</evidence>
<name>A0A090LYK5_OSTTA</name>
<accession>A0A090LYK5</accession>
<feature type="compositionally biased region" description="Acidic residues" evidence="1">
    <location>
        <begin position="16"/>
        <end position="30"/>
    </location>
</feature>
<feature type="region of interest" description="Disordered" evidence="1">
    <location>
        <begin position="1"/>
        <end position="30"/>
    </location>
</feature>
<evidence type="ECO:0000256" key="1">
    <source>
        <dbReference type="SAM" id="MobiDB-lite"/>
    </source>
</evidence>
<protein>
    <submittedName>
        <fullName evidence="2">Unnamed product</fullName>
    </submittedName>
</protein>
<organism evidence="2 3">
    <name type="scientific">Ostreococcus tauri</name>
    <name type="common">Marine green alga</name>
    <dbReference type="NCBI Taxonomy" id="70448"/>
    <lineage>
        <taxon>Eukaryota</taxon>
        <taxon>Viridiplantae</taxon>
        <taxon>Chlorophyta</taxon>
        <taxon>Mamiellophyceae</taxon>
        <taxon>Mamiellales</taxon>
        <taxon>Bathycoccaceae</taxon>
        <taxon>Ostreococcus</taxon>
    </lineage>
</organism>
<reference evidence="3" key="1">
    <citation type="journal article" date="2006" name="Proc. Natl. Acad. Sci. U.S.A.">
        <title>Genome analysis of the smallest free-living eukaryote Ostreococcus tauri unveils many unique features.</title>
        <authorList>
            <person name="Derelle E."/>
            <person name="Ferraz C."/>
            <person name="Rombauts S."/>
            <person name="Rouze P."/>
            <person name="Worden A.Z."/>
            <person name="Robbens S."/>
            <person name="Partensky F."/>
            <person name="Degroeve S."/>
            <person name="Echeynie S."/>
            <person name="Cooke R."/>
            <person name="Saeys Y."/>
            <person name="Wuyts J."/>
            <person name="Jabbari K."/>
            <person name="Bowler C."/>
            <person name="Panaud O."/>
            <person name="Piegu B."/>
            <person name="Ball S.G."/>
            <person name="Ral J.-P."/>
            <person name="Bouget F.-Y."/>
            <person name="Piganeau G."/>
            <person name="De Baets B."/>
            <person name="Picard A."/>
            <person name="Delseny M."/>
            <person name="Demaille J."/>
            <person name="Van de Peer Y."/>
            <person name="Moreau H."/>
        </authorList>
    </citation>
    <scope>NUCLEOTIDE SEQUENCE [LARGE SCALE GENOMIC DNA]</scope>
    <source>
        <strain evidence="3">OTTH 0595 / CCAP 157/2 / RCC745</strain>
    </source>
</reference>
<dbReference type="GeneID" id="9833830"/>
<dbReference type="KEGG" id="ota:OT_ostta03g02350"/>
<proteinExistence type="predicted"/>
<gene>
    <name evidence="2" type="ORF">OT_ostta03g02350</name>
</gene>
<dbReference type="RefSeq" id="XP_022838488.1">
    <property type="nucleotide sequence ID" value="XM_022984757.1"/>
</dbReference>
<dbReference type="OrthoDB" id="497221at2759"/>
<dbReference type="Proteomes" id="UP000009170">
    <property type="component" value="Unassembled WGS sequence"/>
</dbReference>
<reference evidence="2 3" key="2">
    <citation type="journal article" date="2014" name="BMC Genomics">
        <title>An improved genome of the model marine alga Ostreococcus tauri unfolds by assessing Illumina de novo assemblies.</title>
        <authorList>
            <person name="Blanc-Mathieu R."/>
            <person name="Verhelst B."/>
            <person name="Derelle E."/>
            <person name="Rombauts S."/>
            <person name="Bouget F.Y."/>
            <person name="Carre I."/>
            <person name="Chateau A."/>
            <person name="Eyre-Walker A."/>
            <person name="Grimsley N."/>
            <person name="Moreau H."/>
            <person name="Piegu B."/>
            <person name="Rivals E."/>
            <person name="Schackwitz W."/>
            <person name="Van de Peer Y."/>
            <person name="Piganeau G."/>
        </authorList>
    </citation>
    <scope>NUCLEOTIDE SEQUENCE [LARGE SCALE GENOMIC DNA]</scope>
    <source>
        <strain evidence="3">OTTH 0595 / CCAP 157/2 / RCC745</strain>
    </source>
</reference>
<dbReference type="EMBL" id="CAID01000003">
    <property type="protein sequence ID" value="CEF97105.1"/>
    <property type="molecule type" value="Genomic_DNA"/>
</dbReference>
<comment type="caution">
    <text evidence="2">The sequence shown here is derived from an EMBL/GenBank/DDBJ whole genome shotgun (WGS) entry which is preliminary data.</text>
</comment>